<reference evidence="1" key="2">
    <citation type="submission" date="2011-04" db="EMBL/GenBank/DDBJ databases">
        <authorList>
            <person name="Genoscope - CEA"/>
        </authorList>
    </citation>
    <scope>NUCLEOTIDE SEQUENCE</scope>
    <source>
        <strain evidence="1">R24</strain>
    </source>
</reference>
<reference evidence="1" key="1">
    <citation type="journal article" date="2011" name="PLoS ONE">
        <title>Ralstonia syzygii, the Blood Disease Bacterium and some Asian R. solanacearum strains form a single genomic species despite divergent lifestyles.</title>
        <authorList>
            <person name="Remenant B."/>
            <person name="de Cambiaire J.C."/>
            <person name="Cellier G."/>
            <person name="Jacobs J.M."/>
            <person name="Mangenot S."/>
            <person name="Barbe V."/>
            <person name="Lajus A."/>
            <person name="Vallenet D."/>
            <person name="Medigue C."/>
            <person name="Fegan M."/>
            <person name="Allen C."/>
            <person name="Prior P."/>
        </authorList>
    </citation>
    <scope>NUCLEOTIDE SEQUENCE</scope>
    <source>
        <strain evidence="1">R24</strain>
    </source>
</reference>
<protein>
    <submittedName>
        <fullName evidence="1">Uncharacterized protein</fullName>
    </submittedName>
</protein>
<sequence>MHTAREISQAKRAARKALVIQSSRMSATATRDAARRTYGNAIRDVSRDASRRGVIHNTPIKVNAGGYVISTAATQSL</sequence>
<dbReference type="AlphaFoldDB" id="G3AC82"/>
<evidence type="ECO:0000313" key="1">
    <source>
        <dbReference type="EMBL" id="CCA87160.1"/>
    </source>
</evidence>
<accession>G3AC82</accession>
<name>G3AC82_9RALS</name>
<dbReference type="EMBL" id="FR854092">
    <property type="protein sequence ID" value="CCA87160.1"/>
    <property type="molecule type" value="Genomic_DNA"/>
</dbReference>
<proteinExistence type="predicted"/>
<organism evidence="1">
    <name type="scientific">Ralstonia syzygii R24</name>
    <dbReference type="NCBI Taxonomy" id="907261"/>
    <lineage>
        <taxon>Bacteria</taxon>
        <taxon>Pseudomonadati</taxon>
        <taxon>Pseudomonadota</taxon>
        <taxon>Betaproteobacteria</taxon>
        <taxon>Burkholderiales</taxon>
        <taxon>Burkholderiaceae</taxon>
        <taxon>Ralstonia</taxon>
        <taxon>Ralstonia solanacearum species complex</taxon>
    </lineage>
</organism>
<gene>
    <name evidence="1" type="ORF">RALSY_mp30480</name>
</gene>